<evidence type="ECO:0000256" key="7">
    <source>
        <dbReference type="ARBA" id="ARBA00033409"/>
    </source>
</evidence>
<reference evidence="10 11" key="1">
    <citation type="submission" date="2017-12" db="EMBL/GenBank/DDBJ databases">
        <title>Phylogenetic diversity of female urinary microbiome.</title>
        <authorList>
            <person name="Thomas-White K."/>
            <person name="Wolfe A.J."/>
        </authorList>
    </citation>
    <scope>NUCLEOTIDE SEQUENCE [LARGE SCALE GENOMIC DNA]</scope>
    <source>
        <strain evidence="10 11">UMB0319</strain>
    </source>
</reference>
<dbReference type="GO" id="GO:0006302">
    <property type="term" value="P:double-strand break repair"/>
    <property type="evidence" value="ECO:0007669"/>
    <property type="project" value="TreeGrafter"/>
</dbReference>
<dbReference type="Gene3D" id="1.20.1440.120">
    <property type="entry name" value="Recombination protein O, C-terminal domain"/>
    <property type="match status" value="1"/>
</dbReference>
<dbReference type="InterPro" id="IPR037278">
    <property type="entry name" value="ARFGAP/RecO"/>
</dbReference>
<dbReference type="InterPro" id="IPR012340">
    <property type="entry name" value="NA-bd_OB-fold"/>
</dbReference>
<dbReference type="GeneID" id="81707665"/>
<keyword evidence="5 8" id="KW-0233">DNA recombination</keyword>
<name>A0A2I1KVJ6_9ACTO</name>
<dbReference type="Gene3D" id="2.40.50.140">
    <property type="entry name" value="Nucleic acid-binding proteins"/>
    <property type="match status" value="1"/>
</dbReference>
<comment type="caution">
    <text evidence="10">The sequence shown here is derived from an EMBL/GenBank/DDBJ whole genome shotgun (WGS) entry which is preliminary data.</text>
</comment>
<dbReference type="Pfam" id="PF11967">
    <property type="entry name" value="RecO_N"/>
    <property type="match status" value="1"/>
</dbReference>
<dbReference type="PANTHER" id="PTHR33991">
    <property type="entry name" value="DNA REPAIR PROTEIN RECO"/>
    <property type="match status" value="1"/>
</dbReference>
<dbReference type="GO" id="GO:0043590">
    <property type="term" value="C:bacterial nucleoid"/>
    <property type="evidence" value="ECO:0007669"/>
    <property type="project" value="TreeGrafter"/>
</dbReference>
<dbReference type="GO" id="GO:0006310">
    <property type="term" value="P:DNA recombination"/>
    <property type="evidence" value="ECO:0007669"/>
    <property type="project" value="UniProtKB-UniRule"/>
</dbReference>
<dbReference type="PANTHER" id="PTHR33991:SF1">
    <property type="entry name" value="DNA REPAIR PROTEIN RECO"/>
    <property type="match status" value="1"/>
</dbReference>
<dbReference type="NCBIfam" id="TIGR00613">
    <property type="entry name" value="reco"/>
    <property type="match status" value="1"/>
</dbReference>
<evidence type="ECO:0000256" key="8">
    <source>
        <dbReference type="HAMAP-Rule" id="MF_00201"/>
    </source>
</evidence>
<proteinExistence type="inferred from homology"/>
<accession>A0A2I1KVJ6</accession>
<evidence type="ECO:0000256" key="1">
    <source>
        <dbReference type="ARBA" id="ARBA00003065"/>
    </source>
</evidence>
<evidence type="ECO:0000256" key="2">
    <source>
        <dbReference type="ARBA" id="ARBA00007452"/>
    </source>
</evidence>
<comment type="function">
    <text evidence="1 8">Involved in DNA repair and RecF pathway recombination.</text>
</comment>
<dbReference type="InterPro" id="IPR042242">
    <property type="entry name" value="RecO_C"/>
</dbReference>
<evidence type="ECO:0000256" key="4">
    <source>
        <dbReference type="ARBA" id="ARBA00022763"/>
    </source>
</evidence>
<dbReference type="Pfam" id="PF02565">
    <property type="entry name" value="RecO_C"/>
    <property type="match status" value="1"/>
</dbReference>
<comment type="similarity">
    <text evidence="2 8">Belongs to the RecO family.</text>
</comment>
<evidence type="ECO:0000256" key="3">
    <source>
        <dbReference type="ARBA" id="ARBA00021310"/>
    </source>
</evidence>
<feature type="domain" description="DNA replication/recombination mediator RecO N-terminal" evidence="9">
    <location>
        <begin position="5"/>
        <end position="81"/>
    </location>
</feature>
<dbReference type="EMBL" id="PKHA01000001">
    <property type="protein sequence ID" value="PKY99627.1"/>
    <property type="molecule type" value="Genomic_DNA"/>
</dbReference>
<gene>
    <name evidence="8" type="primary">recO</name>
    <name evidence="10" type="ORF">CYJ26_01710</name>
</gene>
<organism evidence="10 11">
    <name type="scientific">Actinomyces urogenitalis</name>
    <dbReference type="NCBI Taxonomy" id="103621"/>
    <lineage>
        <taxon>Bacteria</taxon>
        <taxon>Bacillati</taxon>
        <taxon>Actinomycetota</taxon>
        <taxon>Actinomycetes</taxon>
        <taxon>Actinomycetales</taxon>
        <taxon>Actinomycetaceae</taxon>
        <taxon>Actinomyces</taxon>
    </lineage>
</organism>
<dbReference type="InterPro" id="IPR022572">
    <property type="entry name" value="DNA_rep/recomb_RecO_N"/>
</dbReference>
<dbReference type="HAMAP" id="MF_00201">
    <property type="entry name" value="RecO"/>
    <property type="match status" value="1"/>
</dbReference>
<keyword evidence="6 8" id="KW-0234">DNA repair</keyword>
<sequence length="249" mass="26776">MPSKLYRDEAIVLRTYRLGEADRIIVMLTRAHGQVRAVAKGVRKTGSRFGARLEPFSMVDVQLHAGRSLDVVTQVETIEPFSAPVCSDYAVFTCASTMVETAERLTEDDGDLGTTDSPQQFLLLYGALAAMARRRHAPGLVLDSYLLRALALAGWAPSCFDCARCGEPGPHTAFHVQAGGAVCASCRPAGSVEVSPRTMALLGALLSGDWALADASGPRERSAASGLVSAYVTWHLERRLRSLALVERT</sequence>
<evidence type="ECO:0000313" key="10">
    <source>
        <dbReference type="EMBL" id="PKY99627.1"/>
    </source>
</evidence>
<dbReference type="Proteomes" id="UP000234778">
    <property type="component" value="Unassembled WGS sequence"/>
</dbReference>
<protein>
    <recommendedName>
        <fullName evidence="3 8">DNA repair protein RecO</fullName>
    </recommendedName>
    <alternativeName>
        <fullName evidence="7 8">Recombination protein O</fullName>
    </alternativeName>
</protein>
<dbReference type="RefSeq" id="WP_024034999.1">
    <property type="nucleotide sequence ID" value="NZ_CP136961.1"/>
</dbReference>
<evidence type="ECO:0000259" key="9">
    <source>
        <dbReference type="Pfam" id="PF11967"/>
    </source>
</evidence>
<dbReference type="AlphaFoldDB" id="A0A2I1KVJ6"/>
<evidence type="ECO:0000256" key="6">
    <source>
        <dbReference type="ARBA" id="ARBA00023204"/>
    </source>
</evidence>
<dbReference type="SUPFAM" id="SSF57863">
    <property type="entry name" value="ArfGap/RecO-like zinc finger"/>
    <property type="match status" value="1"/>
</dbReference>
<evidence type="ECO:0000256" key="5">
    <source>
        <dbReference type="ARBA" id="ARBA00023172"/>
    </source>
</evidence>
<evidence type="ECO:0000313" key="11">
    <source>
        <dbReference type="Proteomes" id="UP000234778"/>
    </source>
</evidence>
<dbReference type="InterPro" id="IPR003717">
    <property type="entry name" value="RecO"/>
</dbReference>
<keyword evidence="4 8" id="KW-0227">DNA damage</keyword>
<dbReference type="SUPFAM" id="SSF50249">
    <property type="entry name" value="Nucleic acid-binding proteins"/>
    <property type="match status" value="1"/>
</dbReference>